<evidence type="ECO:0000313" key="4">
    <source>
        <dbReference type="EMBL" id="KAK9504722.1"/>
    </source>
</evidence>
<reference evidence="4 5" key="1">
    <citation type="submission" date="2022-12" db="EMBL/GenBank/DDBJ databases">
        <title>Chromosome-level genome assembly of true bugs.</title>
        <authorList>
            <person name="Ma L."/>
            <person name="Li H."/>
        </authorList>
    </citation>
    <scope>NUCLEOTIDE SEQUENCE [LARGE SCALE GENOMIC DNA]</scope>
    <source>
        <strain evidence="4">Lab_2022b</strain>
    </source>
</reference>
<dbReference type="GO" id="GO:0007623">
    <property type="term" value="P:circadian rhythm"/>
    <property type="evidence" value="ECO:0007669"/>
    <property type="project" value="UniProtKB-ARBA"/>
</dbReference>
<comment type="caution">
    <text evidence="4">The sequence shown here is derived from an EMBL/GenBank/DDBJ whole genome shotgun (WGS) entry which is preliminary data.</text>
</comment>
<dbReference type="InterPro" id="IPR038606">
    <property type="entry name" value="To_sf"/>
</dbReference>
<dbReference type="Pfam" id="PF06585">
    <property type="entry name" value="JHBP"/>
    <property type="match status" value="1"/>
</dbReference>
<dbReference type="GO" id="GO:0005615">
    <property type="term" value="C:extracellular space"/>
    <property type="evidence" value="ECO:0007669"/>
    <property type="project" value="TreeGrafter"/>
</dbReference>
<keyword evidence="5" id="KW-1185">Reference proteome</keyword>
<evidence type="ECO:0008006" key="6">
    <source>
        <dbReference type="Google" id="ProtNLM"/>
    </source>
</evidence>
<organism evidence="4 5">
    <name type="scientific">Rhynocoris fuscipes</name>
    <dbReference type="NCBI Taxonomy" id="488301"/>
    <lineage>
        <taxon>Eukaryota</taxon>
        <taxon>Metazoa</taxon>
        <taxon>Ecdysozoa</taxon>
        <taxon>Arthropoda</taxon>
        <taxon>Hexapoda</taxon>
        <taxon>Insecta</taxon>
        <taxon>Pterygota</taxon>
        <taxon>Neoptera</taxon>
        <taxon>Paraneoptera</taxon>
        <taxon>Hemiptera</taxon>
        <taxon>Heteroptera</taxon>
        <taxon>Panheteroptera</taxon>
        <taxon>Cimicomorpha</taxon>
        <taxon>Reduviidae</taxon>
        <taxon>Harpactorinae</taxon>
        <taxon>Harpactorini</taxon>
        <taxon>Rhynocoris</taxon>
    </lineage>
</organism>
<keyword evidence="1" id="KW-0732">Signal</keyword>
<dbReference type="InterPro" id="IPR010562">
    <property type="entry name" value="Haemolymph_juvenile_hormone-bd"/>
</dbReference>
<evidence type="ECO:0000256" key="1">
    <source>
        <dbReference type="ARBA" id="ARBA00022729"/>
    </source>
</evidence>
<name>A0AAW1D2H4_9HEMI</name>
<dbReference type="PANTHER" id="PTHR11008">
    <property type="entry name" value="PROTEIN TAKEOUT-LIKE PROTEIN"/>
    <property type="match status" value="1"/>
</dbReference>
<accession>A0AAW1D2H4</accession>
<dbReference type="Gene3D" id="3.15.10.30">
    <property type="entry name" value="Haemolymph juvenile hormone binding protein"/>
    <property type="match status" value="1"/>
</dbReference>
<keyword evidence="2" id="KW-0090">Biological rhythms</keyword>
<dbReference type="EMBL" id="JAPXFL010000007">
    <property type="protein sequence ID" value="KAK9504722.1"/>
    <property type="molecule type" value="Genomic_DNA"/>
</dbReference>
<sequence length="211" mass="23750">MNECLKGAIENAIHELGDGNPSLGVLPMDPFHFDAITINQGTGPVSIKLDYSDLDVTGLKNIKVNVVRNDWQQMDIETVIPTQLVLEGKYRIDGKVLVLPISGTGHCKIIFDNYKAKSHLKFKEFEKNGKQYYELSAFDFDFDADNVHIQFDNLFNGDKALGDNMNAFLNENWREILQELKPAISRAFGAAFREVGNRVFSKVPINDISPK</sequence>
<protein>
    <recommendedName>
        <fullName evidence="6">Protein takeout</fullName>
    </recommendedName>
</protein>
<evidence type="ECO:0000313" key="5">
    <source>
        <dbReference type="Proteomes" id="UP001461498"/>
    </source>
</evidence>
<comment type="similarity">
    <text evidence="3">Belongs to the TO family.</text>
</comment>
<evidence type="ECO:0000256" key="2">
    <source>
        <dbReference type="ARBA" id="ARBA00023108"/>
    </source>
</evidence>
<dbReference type="PANTHER" id="PTHR11008:SF41">
    <property type="entry name" value="RE70318P"/>
    <property type="match status" value="1"/>
</dbReference>
<dbReference type="Proteomes" id="UP001461498">
    <property type="component" value="Unassembled WGS sequence"/>
</dbReference>
<dbReference type="FunFam" id="3.15.10.30:FF:000001">
    <property type="entry name" value="Takeout-like protein 1"/>
    <property type="match status" value="1"/>
</dbReference>
<dbReference type="AlphaFoldDB" id="A0AAW1D2H4"/>
<proteinExistence type="inferred from homology"/>
<evidence type="ECO:0000256" key="3">
    <source>
        <dbReference type="ARBA" id="ARBA00060902"/>
    </source>
</evidence>
<gene>
    <name evidence="4" type="ORF">O3M35_010989</name>
</gene>
<dbReference type="SMART" id="SM00700">
    <property type="entry name" value="JHBP"/>
    <property type="match status" value="1"/>
</dbReference>